<evidence type="ECO:0000256" key="1">
    <source>
        <dbReference type="SAM" id="Phobius"/>
    </source>
</evidence>
<keyword evidence="2" id="KW-1185">Reference proteome</keyword>
<dbReference type="PANTHER" id="PTHR13800">
    <property type="entry name" value="TRANSIENT RECEPTOR POTENTIAL CATION CHANNEL, SUBFAMILY M, MEMBER 6"/>
    <property type="match status" value="1"/>
</dbReference>
<dbReference type="Proteomes" id="UP000095280">
    <property type="component" value="Unplaced"/>
</dbReference>
<dbReference type="InterPro" id="IPR050927">
    <property type="entry name" value="TRPM"/>
</dbReference>
<dbReference type="WBParaSite" id="maker-uti_cns_0002762-snap-gene-0.8-mRNA-1">
    <property type="protein sequence ID" value="maker-uti_cns_0002762-snap-gene-0.8-mRNA-1"/>
    <property type="gene ID" value="maker-uti_cns_0002762-snap-gene-0.8"/>
</dbReference>
<name>A0A1I8GQA3_9PLAT</name>
<accession>A0A1I8GQA3</accession>
<feature type="transmembrane region" description="Helical" evidence="1">
    <location>
        <begin position="513"/>
        <end position="534"/>
    </location>
</feature>
<dbReference type="GO" id="GO:0099604">
    <property type="term" value="F:ligand-gated calcium channel activity"/>
    <property type="evidence" value="ECO:0007669"/>
    <property type="project" value="TreeGrafter"/>
</dbReference>
<feature type="transmembrane region" description="Helical" evidence="1">
    <location>
        <begin position="371"/>
        <end position="393"/>
    </location>
</feature>
<dbReference type="GO" id="GO:0005886">
    <property type="term" value="C:plasma membrane"/>
    <property type="evidence" value="ECO:0007669"/>
    <property type="project" value="TreeGrafter"/>
</dbReference>
<protein>
    <submittedName>
        <fullName evidence="3">Ion_trans domain-containing protein</fullName>
    </submittedName>
</protein>
<feature type="transmembrane region" description="Helical" evidence="1">
    <location>
        <begin position="253"/>
        <end position="272"/>
    </location>
</feature>
<keyword evidence="1" id="KW-1133">Transmembrane helix</keyword>
<keyword evidence="1" id="KW-0472">Membrane</keyword>
<keyword evidence="1" id="KW-0812">Transmembrane</keyword>
<reference evidence="3" key="1">
    <citation type="submission" date="2016-11" db="UniProtKB">
        <authorList>
            <consortium name="WormBaseParasite"/>
        </authorList>
    </citation>
    <scope>IDENTIFICATION</scope>
</reference>
<feature type="transmembrane region" description="Helical" evidence="1">
    <location>
        <begin position="414"/>
        <end position="435"/>
    </location>
</feature>
<proteinExistence type="predicted"/>
<sequence>ALESQPHQLLKLTLPGENLTCPGSLDGLLGLALRRKKWQLAGELLLARQFDLLPACLGIMLTLRLRQADLLQQSDESQAAALLGSSSRRRGSAVDVELPFELAEALYSQAKQVFCTALQRLYRGAITEAHKGLVFNYLGGRFHGGDSSGRGPLFCPDVIRGDSDGSDGRCLFDLMLLTHEPELLALPAPQTTSTCYWPAREPSAVICAATATATGAWKARVAAPARFESSRASGRNVATGCGDVCQMAALRSMLVCALFNAAFLCLLGFYVYEVGEPRSHGAMMFLKLLLLFCGLSYSVQELQDVRSVKFVPGYKSMSFCKRLSWYLSYRWNLVDIAAMAFLLIGLIWIIVLDATTVSYKETTNGLSYYFARLFLAVSFIFYCMRMLSSLGYFERLGLYISITKTTIMMDVIPFLIVNAFFLASFGILIVCLLFPSGHTYVQGNNYENPTRSEMLSTGSYITEVFQRPLLAHFGEFGMDWLRQCQRDPPNSGQESERNCPHPLGNKIYTRAVLFVYLLIISIVLINVLIAKLSLTVGKEDERARVIWRSFRAQLLAEFGGESNSTPPILLAIAWIVTSPARLWRCCTSRRSPTADSVGGAAAAQGHNDVNGGASAVTVTATASSEDYSYNITSDTVMTTVVAKGSQGSLLSEAEKAELGRADERSSAALPWWQVAHGNNRMAPKDFREFLWFQSMQFRTVRQKFAIASRN</sequence>
<feature type="transmembrane region" description="Helical" evidence="1">
    <location>
        <begin position="278"/>
        <end position="299"/>
    </location>
</feature>
<evidence type="ECO:0000313" key="2">
    <source>
        <dbReference type="Proteomes" id="UP000095280"/>
    </source>
</evidence>
<feature type="transmembrane region" description="Helical" evidence="1">
    <location>
        <begin position="331"/>
        <end position="351"/>
    </location>
</feature>
<evidence type="ECO:0000313" key="3">
    <source>
        <dbReference type="WBParaSite" id="maker-uti_cns_0002762-snap-gene-0.8-mRNA-1"/>
    </source>
</evidence>
<dbReference type="AlphaFoldDB" id="A0A1I8GQA3"/>
<dbReference type="PANTHER" id="PTHR13800:SF12">
    <property type="entry name" value="TRANSIENT RECEPTOR POTENTIAL CATION CHANNEL SUBFAMILY M MEMBER-LIKE 2"/>
    <property type="match status" value="1"/>
</dbReference>
<organism evidence="2 3">
    <name type="scientific">Macrostomum lignano</name>
    <dbReference type="NCBI Taxonomy" id="282301"/>
    <lineage>
        <taxon>Eukaryota</taxon>
        <taxon>Metazoa</taxon>
        <taxon>Spiralia</taxon>
        <taxon>Lophotrochozoa</taxon>
        <taxon>Platyhelminthes</taxon>
        <taxon>Rhabditophora</taxon>
        <taxon>Macrostomorpha</taxon>
        <taxon>Macrostomida</taxon>
        <taxon>Macrostomidae</taxon>
        <taxon>Macrostomum</taxon>
    </lineage>
</organism>